<proteinExistence type="predicted"/>
<name>A0A8S5LFC3_9CAUD</name>
<organism evidence="1">
    <name type="scientific">Siphoviridae sp. ct3CA7</name>
    <dbReference type="NCBI Taxonomy" id="2823561"/>
    <lineage>
        <taxon>Viruses</taxon>
        <taxon>Duplodnaviria</taxon>
        <taxon>Heunggongvirae</taxon>
        <taxon>Uroviricota</taxon>
        <taxon>Caudoviricetes</taxon>
    </lineage>
</organism>
<reference evidence="1" key="1">
    <citation type="journal article" date="2021" name="Proc. Natl. Acad. Sci. U.S.A.">
        <title>A Catalog of Tens of Thousands of Viruses from Human Metagenomes Reveals Hidden Associations with Chronic Diseases.</title>
        <authorList>
            <person name="Tisza M.J."/>
            <person name="Buck C.B."/>
        </authorList>
    </citation>
    <scope>NUCLEOTIDE SEQUENCE</scope>
    <source>
        <strain evidence="1">Ct3CA7</strain>
    </source>
</reference>
<sequence length="98" mass="11243">MNTPYTFKHVMPGRWEVIHEGKAFAVIERNTCYSSKDGIMESAELWVIIDPVTEIHQQGKLLNTLYPIEWGHRTYREAAATAWENYQTHGAPVPIGRS</sequence>
<accession>A0A8S5LFC3</accession>
<dbReference type="EMBL" id="BK014704">
    <property type="protein sequence ID" value="DAD68563.1"/>
    <property type="molecule type" value="Genomic_DNA"/>
</dbReference>
<protein>
    <submittedName>
        <fullName evidence="1">Uncharacterized protein</fullName>
    </submittedName>
</protein>
<evidence type="ECO:0000313" key="1">
    <source>
        <dbReference type="EMBL" id="DAD68563.1"/>
    </source>
</evidence>